<name>A0A0K6S7G8_9ALVE</name>
<feature type="compositionally biased region" description="Polar residues" evidence="1">
    <location>
        <begin position="93"/>
        <end position="111"/>
    </location>
</feature>
<dbReference type="AlphaFoldDB" id="A0A0K6S7G8"/>
<dbReference type="EMBL" id="CDMZ01001027">
    <property type="protein sequence ID" value="CUC09530.1"/>
    <property type="molecule type" value="Genomic_DNA"/>
</dbReference>
<gene>
    <name evidence="2" type="ORF">Cvel_20979.t2</name>
</gene>
<reference evidence="2" key="1">
    <citation type="submission" date="2014-11" db="EMBL/GenBank/DDBJ databases">
        <title>Molecular phylogeny of cliff fern family Woodsiaceae with morphological implications.</title>
        <authorList>
            <person name="Shao Y.-Z."/>
            <person name="Wei R."/>
            <person name="Zhang X.-C."/>
        </authorList>
    </citation>
    <scope>NUCLEOTIDE SEQUENCE</scope>
</reference>
<feature type="compositionally biased region" description="Basic and acidic residues" evidence="1">
    <location>
        <begin position="164"/>
        <end position="174"/>
    </location>
</feature>
<evidence type="ECO:0000256" key="1">
    <source>
        <dbReference type="SAM" id="MobiDB-lite"/>
    </source>
</evidence>
<feature type="region of interest" description="Disordered" evidence="1">
    <location>
        <begin position="1"/>
        <end position="192"/>
    </location>
</feature>
<accession>A0A0K6S7G8</accession>
<proteinExistence type="predicted"/>
<feature type="compositionally biased region" description="Basic and acidic residues" evidence="1">
    <location>
        <begin position="112"/>
        <end position="151"/>
    </location>
</feature>
<dbReference type="VEuPathDB" id="CryptoDB:Cvel_20979"/>
<organism evidence="2">
    <name type="scientific">Chromera velia CCMP2878</name>
    <dbReference type="NCBI Taxonomy" id="1169474"/>
    <lineage>
        <taxon>Eukaryota</taxon>
        <taxon>Sar</taxon>
        <taxon>Alveolata</taxon>
        <taxon>Colpodellida</taxon>
        <taxon>Chromeraceae</taxon>
        <taxon>Chromera</taxon>
    </lineage>
</organism>
<protein>
    <submittedName>
        <fullName evidence="2">Uncharacterized protein</fullName>
    </submittedName>
</protein>
<evidence type="ECO:0000313" key="2">
    <source>
        <dbReference type="EMBL" id="CUC09530.1"/>
    </source>
</evidence>
<feature type="compositionally biased region" description="Acidic residues" evidence="1">
    <location>
        <begin position="38"/>
        <end position="49"/>
    </location>
</feature>
<sequence>MEEVPLRSPSRQQPKPFNKDPDPDEDQNAAPMAGQEDLLLEEGEEEEGGTEGPPPAKPSRLTDVYADRARALDMSEPSVSRRSNEEEGDDTGRQSAGNSDGSTQLCLSFSSEDQKPECRGEGEKGEEGCGGKGNEGEETRDSATKTEETIAERGAGIFPFRLPVKGEGKGEGSGKDTNAAAGMQMKAGEAKQ</sequence>